<evidence type="ECO:0000313" key="2">
    <source>
        <dbReference type="Proteomes" id="UP000772434"/>
    </source>
</evidence>
<dbReference type="EMBL" id="JADNRY010000634">
    <property type="protein sequence ID" value="KAF9033012.1"/>
    <property type="molecule type" value="Genomic_DNA"/>
</dbReference>
<dbReference type="OrthoDB" id="2985972at2759"/>
<name>A0A9P5TVQ5_9AGAR</name>
<sequence>MFADKWICEPATEWALQQIENLGLRHTRMLGLACELGVRRWIDPALRRLFHIPTYSLTEEEKKEVGNDALAVISSAQHYLTNERMARAACPPPMSNVGFGERECAHYGIHHEKSPCARAWDLGWKEVGFRLIHPEEPLHLSQAMWFIRSQRFEGVSEVCRIATIESIAPSFEVEAEIYQVLTEKLNTLVRMSAYSS</sequence>
<reference evidence="1" key="1">
    <citation type="submission" date="2020-11" db="EMBL/GenBank/DDBJ databases">
        <authorList>
            <consortium name="DOE Joint Genome Institute"/>
            <person name="Ahrendt S."/>
            <person name="Riley R."/>
            <person name="Andreopoulos W."/>
            <person name="Labutti K."/>
            <person name="Pangilinan J."/>
            <person name="Ruiz-Duenas F.J."/>
            <person name="Barrasa J.M."/>
            <person name="Sanchez-Garcia M."/>
            <person name="Camarero S."/>
            <person name="Miyauchi S."/>
            <person name="Serrano A."/>
            <person name="Linde D."/>
            <person name="Babiker R."/>
            <person name="Drula E."/>
            <person name="Ayuso-Fernandez I."/>
            <person name="Pacheco R."/>
            <person name="Padilla G."/>
            <person name="Ferreira P."/>
            <person name="Barriuso J."/>
            <person name="Kellner H."/>
            <person name="Castanera R."/>
            <person name="Alfaro M."/>
            <person name="Ramirez L."/>
            <person name="Pisabarro A.G."/>
            <person name="Kuo A."/>
            <person name="Tritt A."/>
            <person name="Lipzen A."/>
            <person name="He G."/>
            <person name="Yan M."/>
            <person name="Ng V."/>
            <person name="Cullen D."/>
            <person name="Martin F."/>
            <person name="Rosso M.-N."/>
            <person name="Henrissat B."/>
            <person name="Hibbett D."/>
            <person name="Martinez A.T."/>
            <person name="Grigoriev I.V."/>
        </authorList>
    </citation>
    <scope>NUCLEOTIDE SEQUENCE</scope>
    <source>
        <strain evidence="1">AH 40177</strain>
    </source>
</reference>
<accession>A0A9P5TVQ5</accession>
<protein>
    <submittedName>
        <fullName evidence="1">Uncharacterized protein</fullName>
    </submittedName>
</protein>
<gene>
    <name evidence="1" type="ORF">BDP27DRAFT_1435944</name>
</gene>
<dbReference type="AlphaFoldDB" id="A0A9P5TVQ5"/>
<dbReference type="Proteomes" id="UP000772434">
    <property type="component" value="Unassembled WGS sequence"/>
</dbReference>
<comment type="caution">
    <text evidence="1">The sequence shown here is derived from an EMBL/GenBank/DDBJ whole genome shotgun (WGS) entry which is preliminary data.</text>
</comment>
<evidence type="ECO:0000313" key="1">
    <source>
        <dbReference type="EMBL" id="KAF9033012.1"/>
    </source>
</evidence>
<keyword evidence="2" id="KW-1185">Reference proteome</keyword>
<organism evidence="1 2">
    <name type="scientific">Rhodocollybia butyracea</name>
    <dbReference type="NCBI Taxonomy" id="206335"/>
    <lineage>
        <taxon>Eukaryota</taxon>
        <taxon>Fungi</taxon>
        <taxon>Dikarya</taxon>
        <taxon>Basidiomycota</taxon>
        <taxon>Agaricomycotina</taxon>
        <taxon>Agaricomycetes</taxon>
        <taxon>Agaricomycetidae</taxon>
        <taxon>Agaricales</taxon>
        <taxon>Marasmiineae</taxon>
        <taxon>Omphalotaceae</taxon>
        <taxon>Rhodocollybia</taxon>
    </lineage>
</organism>
<proteinExistence type="predicted"/>